<dbReference type="InterPro" id="IPR006860">
    <property type="entry name" value="FecR"/>
</dbReference>
<dbReference type="Pfam" id="PF16220">
    <property type="entry name" value="DUF4880"/>
    <property type="match status" value="1"/>
</dbReference>
<dbReference type="EMBL" id="JAVDRL010000008">
    <property type="protein sequence ID" value="MDR6532193.1"/>
    <property type="molecule type" value="Genomic_DNA"/>
</dbReference>
<feature type="domain" description="FecR protein" evidence="2">
    <location>
        <begin position="115"/>
        <end position="207"/>
    </location>
</feature>
<sequence length="342" mass="36684">MAERETSRDIDQAASDWTARLDRGPLTAQTEEVFQAWLRGDPRRKGALLRARALSLMSESAQALGPGFDPVAFEAPGRPARSPLSRRQALAWAGGAAAVGALSALGVGVSAAGAVISTERGEIRLAPLKDGSTVLLNTQTRIRVRYSRGERRVTLLRGEAYFSVARDEQRPFVVEVDGRRLSTAQAGFRVRKLDADPVDVLVNQGRVDVAGLNLTALASRVALTANTQLVLSGPTERPRPAGPEAVTRELAWRDGKLAFEGESLSQAAAAFGRYSDTRIQIRDPALAREPVTGLFAANDPAGFSRAIARVFDAQVEQDGDRVVLTRGGPQGGRAHQEVFVTK</sequence>
<keyword evidence="1" id="KW-0472">Membrane</keyword>
<dbReference type="Gene3D" id="3.55.50.30">
    <property type="match status" value="1"/>
</dbReference>
<dbReference type="Pfam" id="PF04773">
    <property type="entry name" value="FecR"/>
    <property type="match status" value="1"/>
</dbReference>
<dbReference type="PROSITE" id="PS51318">
    <property type="entry name" value="TAT"/>
    <property type="match status" value="1"/>
</dbReference>
<dbReference type="PIRSF" id="PIRSF018266">
    <property type="entry name" value="FecR"/>
    <property type="match status" value="1"/>
</dbReference>
<evidence type="ECO:0000259" key="3">
    <source>
        <dbReference type="Pfam" id="PF16220"/>
    </source>
</evidence>
<dbReference type="InterPro" id="IPR006311">
    <property type="entry name" value="TAT_signal"/>
</dbReference>
<protein>
    <submittedName>
        <fullName evidence="4">Transmembrane sensor</fullName>
    </submittedName>
</protein>
<proteinExistence type="predicted"/>
<dbReference type="InterPro" id="IPR012373">
    <property type="entry name" value="Ferrdict_sens_TM"/>
</dbReference>
<evidence type="ECO:0000313" key="4">
    <source>
        <dbReference type="EMBL" id="MDR6532193.1"/>
    </source>
</evidence>
<organism evidence="4 5">
    <name type="scientific">Caulobacter rhizosphaerae</name>
    <dbReference type="NCBI Taxonomy" id="2010972"/>
    <lineage>
        <taxon>Bacteria</taxon>
        <taxon>Pseudomonadati</taxon>
        <taxon>Pseudomonadota</taxon>
        <taxon>Alphaproteobacteria</taxon>
        <taxon>Caulobacterales</taxon>
        <taxon>Caulobacteraceae</taxon>
        <taxon>Caulobacter</taxon>
    </lineage>
</organism>
<dbReference type="InterPro" id="IPR032623">
    <property type="entry name" value="FecR_N"/>
</dbReference>
<dbReference type="PANTHER" id="PTHR30273:SF2">
    <property type="entry name" value="PROTEIN FECR"/>
    <property type="match status" value="1"/>
</dbReference>
<reference evidence="4 5" key="1">
    <citation type="submission" date="2023-07" db="EMBL/GenBank/DDBJ databases">
        <title>Sorghum-associated microbial communities from plants grown in Nebraska, USA.</title>
        <authorList>
            <person name="Schachtman D."/>
        </authorList>
    </citation>
    <scope>NUCLEOTIDE SEQUENCE [LARGE SCALE GENOMIC DNA]</scope>
    <source>
        <strain evidence="4 5">DS2154</strain>
    </source>
</reference>
<accession>A0ABU1N198</accession>
<gene>
    <name evidence="4" type="ORF">J2800_002949</name>
</gene>
<evidence type="ECO:0000256" key="1">
    <source>
        <dbReference type="SAM" id="Phobius"/>
    </source>
</evidence>
<dbReference type="Proteomes" id="UP001262754">
    <property type="component" value="Unassembled WGS sequence"/>
</dbReference>
<feature type="transmembrane region" description="Helical" evidence="1">
    <location>
        <begin position="89"/>
        <end position="116"/>
    </location>
</feature>
<evidence type="ECO:0000259" key="2">
    <source>
        <dbReference type="Pfam" id="PF04773"/>
    </source>
</evidence>
<dbReference type="PANTHER" id="PTHR30273">
    <property type="entry name" value="PERIPLASMIC SIGNAL SENSOR AND SIGMA FACTOR ACTIVATOR FECR-RELATED"/>
    <property type="match status" value="1"/>
</dbReference>
<name>A0ABU1N198_9CAUL</name>
<evidence type="ECO:0000313" key="5">
    <source>
        <dbReference type="Proteomes" id="UP001262754"/>
    </source>
</evidence>
<comment type="caution">
    <text evidence="4">The sequence shown here is derived from an EMBL/GenBank/DDBJ whole genome shotgun (WGS) entry which is preliminary data.</text>
</comment>
<feature type="domain" description="FecR N-terminal" evidence="3">
    <location>
        <begin position="12"/>
        <end position="53"/>
    </location>
</feature>
<dbReference type="Gene3D" id="2.60.120.1440">
    <property type="match status" value="1"/>
</dbReference>
<keyword evidence="1 4" id="KW-0812">Transmembrane</keyword>
<keyword evidence="5" id="KW-1185">Reference proteome</keyword>
<dbReference type="RefSeq" id="WP_310032609.1">
    <property type="nucleotide sequence ID" value="NZ_JAVDRL010000008.1"/>
</dbReference>
<keyword evidence="1" id="KW-1133">Transmembrane helix</keyword>